<keyword evidence="2" id="KW-1133">Transmembrane helix</keyword>
<keyword evidence="2" id="KW-0472">Membrane</keyword>
<feature type="transmembrane region" description="Helical" evidence="2">
    <location>
        <begin position="199"/>
        <end position="226"/>
    </location>
</feature>
<dbReference type="RefSeq" id="WP_190707769.1">
    <property type="nucleotide sequence ID" value="NZ_JAMPKX010000014.1"/>
</dbReference>
<keyword evidence="4" id="KW-1185">Reference proteome</keyword>
<dbReference type="EMBL" id="JAMPKX010000014">
    <property type="protein sequence ID" value="MEP0949682.1"/>
    <property type="molecule type" value="Genomic_DNA"/>
</dbReference>
<comment type="caution">
    <text evidence="3">The sequence shown here is derived from an EMBL/GenBank/DDBJ whole genome shotgun (WGS) entry which is preliminary data.</text>
</comment>
<evidence type="ECO:0000256" key="1">
    <source>
        <dbReference type="SAM" id="MobiDB-lite"/>
    </source>
</evidence>
<gene>
    <name evidence="3" type="ORF">NC992_22580</name>
</gene>
<feature type="transmembrane region" description="Helical" evidence="2">
    <location>
        <begin position="72"/>
        <end position="90"/>
    </location>
</feature>
<keyword evidence="2" id="KW-0812">Transmembrane</keyword>
<evidence type="ECO:0000313" key="3">
    <source>
        <dbReference type="EMBL" id="MEP0949682.1"/>
    </source>
</evidence>
<accession>A0ABV0KCQ8</accession>
<feature type="transmembrane region" description="Helical" evidence="2">
    <location>
        <begin position="117"/>
        <end position="134"/>
    </location>
</feature>
<organism evidence="3 4">
    <name type="scientific">Leptolyngbya subtilissima DQ-A4</name>
    <dbReference type="NCBI Taxonomy" id="2933933"/>
    <lineage>
        <taxon>Bacteria</taxon>
        <taxon>Bacillati</taxon>
        <taxon>Cyanobacteriota</taxon>
        <taxon>Cyanophyceae</taxon>
        <taxon>Leptolyngbyales</taxon>
        <taxon>Leptolyngbyaceae</taxon>
        <taxon>Leptolyngbya group</taxon>
        <taxon>Leptolyngbya</taxon>
    </lineage>
</organism>
<name>A0ABV0KCQ8_9CYAN</name>
<dbReference type="Proteomes" id="UP001482513">
    <property type="component" value="Unassembled WGS sequence"/>
</dbReference>
<proteinExistence type="predicted"/>
<protein>
    <submittedName>
        <fullName evidence="3">Uncharacterized protein</fullName>
    </submittedName>
</protein>
<feature type="transmembrane region" description="Helical" evidence="2">
    <location>
        <begin position="169"/>
        <end position="193"/>
    </location>
</feature>
<reference evidence="3 4" key="1">
    <citation type="submission" date="2022-04" db="EMBL/GenBank/DDBJ databases">
        <title>Positive selection, recombination, and allopatry shape intraspecific diversity of widespread and dominant cyanobacteria.</title>
        <authorList>
            <person name="Wei J."/>
            <person name="Shu W."/>
            <person name="Hu C."/>
        </authorList>
    </citation>
    <scope>NUCLEOTIDE SEQUENCE [LARGE SCALE GENOMIC DNA]</scope>
    <source>
        <strain evidence="3 4">DQ-A4</strain>
    </source>
</reference>
<sequence length="276" mass="31945">MRHFFRLKRPSQGELRKLQSRMFRFVKKLGKSFNSLVIQTSRYLKEVITVYIRVFQGIEHEMLRSTGDLLSAINRPTAVLLGMLLGYAYGPHFGPVMEAWTANLLLHPVPLHWWEGILQWLCALVWGVSGWVAAEHYERLLKLRRAHSDLYGEFYEVARPTGGWLTDILWGYLAGFVIMTGSFVAGCLFWPFLPFLVSRNWFVVGLLLLLLASGWQLVALGTRTVLTDVFKPRRLEYEVQNPGVIIPRLKKALDERRKNSSKKNKPEDDEVRKDAW</sequence>
<evidence type="ECO:0000256" key="2">
    <source>
        <dbReference type="SAM" id="Phobius"/>
    </source>
</evidence>
<feature type="region of interest" description="Disordered" evidence="1">
    <location>
        <begin position="254"/>
        <end position="276"/>
    </location>
</feature>
<evidence type="ECO:0000313" key="4">
    <source>
        <dbReference type="Proteomes" id="UP001482513"/>
    </source>
</evidence>